<keyword evidence="3 7" id="KW-0863">Zinc-finger</keyword>
<keyword evidence="5" id="KW-0238">DNA-binding</keyword>
<evidence type="ECO:0000256" key="2">
    <source>
        <dbReference type="ARBA" id="ARBA00022723"/>
    </source>
</evidence>
<organism evidence="10 11">
    <name type="scientific">Citrus x changshan-huyou</name>
    <dbReference type="NCBI Taxonomy" id="2935761"/>
    <lineage>
        <taxon>Eukaryota</taxon>
        <taxon>Viridiplantae</taxon>
        <taxon>Streptophyta</taxon>
        <taxon>Embryophyta</taxon>
        <taxon>Tracheophyta</taxon>
        <taxon>Spermatophyta</taxon>
        <taxon>Magnoliopsida</taxon>
        <taxon>eudicotyledons</taxon>
        <taxon>Gunneridae</taxon>
        <taxon>Pentapetalae</taxon>
        <taxon>rosids</taxon>
        <taxon>malvids</taxon>
        <taxon>Sapindales</taxon>
        <taxon>Rutaceae</taxon>
        <taxon>Aurantioideae</taxon>
        <taxon>Citrus</taxon>
    </lineage>
</organism>
<evidence type="ECO:0000256" key="5">
    <source>
        <dbReference type="ARBA" id="ARBA00023125"/>
    </source>
</evidence>
<dbReference type="SUPFAM" id="SSF53098">
    <property type="entry name" value="Ribonuclease H-like"/>
    <property type="match status" value="1"/>
</dbReference>
<dbReference type="PANTHER" id="PTHR32166:SF85">
    <property type="entry name" value="DIMERIZATION, PUTATIVE-RELATED"/>
    <property type="match status" value="1"/>
</dbReference>
<feature type="domain" description="BED-type" evidence="9">
    <location>
        <begin position="3"/>
        <end position="58"/>
    </location>
</feature>
<proteinExistence type="predicted"/>
<dbReference type="GO" id="GO:0008270">
    <property type="term" value="F:zinc ion binding"/>
    <property type="evidence" value="ECO:0007669"/>
    <property type="project" value="UniProtKB-KW"/>
</dbReference>
<dbReference type="GO" id="GO:0046983">
    <property type="term" value="F:protein dimerization activity"/>
    <property type="evidence" value="ECO:0007669"/>
    <property type="project" value="InterPro"/>
</dbReference>
<feature type="region of interest" description="Disordered" evidence="8">
    <location>
        <begin position="72"/>
        <end position="94"/>
    </location>
</feature>
<dbReference type="PANTHER" id="PTHR32166">
    <property type="entry name" value="OSJNBA0013A04.12 PROTEIN"/>
    <property type="match status" value="1"/>
</dbReference>
<keyword evidence="2" id="KW-0479">Metal-binding</keyword>
<dbReference type="AlphaFoldDB" id="A0AAP0QFT8"/>
<protein>
    <recommendedName>
        <fullName evidence="9">BED-type domain-containing protein</fullName>
    </recommendedName>
</protein>
<name>A0AAP0QFT8_9ROSI</name>
<evidence type="ECO:0000313" key="10">
    <source>
        <dbReference type="EMBL" id="KAK9193137.1"/>
    </source>
</evidence>
<evidence type="ECO:0000256" key="3">
    <source>
        <dbReference type="ARBA" id="ARBA00022771"/>
    </source>
</evidence>
<gene>
    <name evidence="10" type="ORF">WN944_003834</name>
</gene>
<dbReference type="InterPro" id="IPR003656">
    <property type="entry name" value="Znf_BED"/>
</dbReference>
<sequence>MVRVKDKIWEYIEVLEDDRLLCKFCRTSYAAGITRMRYHFAGLKRHDIEPCPKVPESVRNAVSQEIQASDRSRKTKIVSTSSPKKKSKTFHQPKVAGAHKTDKSKFITSLGRFLDSNKLTVDAPYLDDLLRSIIEVGHGYELPTDSELQSQKNLDAEKEIEEYIGKTKKLFTKTGCTLIISEVEINSKLECLNFFVCSPGGWFLLEKVRIPEEGMIFRSFKNNVCRIIKELGPENVVQVILDDPKNCMERCFTDVRGDNFFSEVKEVIQREYAWIYLSRCATGELWQILLHICSKVRWIRETIQSAKQIFKDKFEHNNTLQLPRKQQHPRNKEYSCREKYKIAIEFSMLNSILQTEQELQPLPITMAPASHKGEGLSSENDAAMFVQKYSTDFWSNGKKVVQVLQPVFQVLELLDDYESTSGYLNEALKSVEDVLKKHLDGKDWSEVLRAWRSRLVQPVHEVAGFLNPANACGLNFCHDYKIKMVSDSLILLVSNTEREDLLKEVQLYYRKDSDLFNEGAMAMLKTLHPRKWWDCYGDHYPLLQKIAVRLLGQTCSTSLCDHITFCQNPSVNESTMNKTMMEKFNVLKSKNLKPIDLQRISGLPEYSHEHVQNFLKDLDVSDNNINDEFAIPEYRNLICQLNCGLGPESTVCERNLEPQQHGHEKLEIEILSEFDLGQFFPMSPPSLPFVLEPEQRGHVKNLEFRPVSTVPEWNSEPEQGDRLGLGLRSISTLPDSNAEAEKCDSLFFTDDFNSAPKWGLR</sequence>
<dbReference type="InterPro" id="IPR008906">
    <property type="entry name" value="HATC_C_dom"/>
</dbReference>
<evidence type="ECO:0000313" key="11">
    <source>
        <dbReference type="Proteomes" id="UP001428341"/>
    </source>
</evidence>
<dbReference type="GO" id="GO:0005634">
    <property type="term" value="C:nucleus"/>
    <property type="evidence" value="ECO:0007669"/>
    <property type="project" value="UniProtKB-SubCell"/>
</dbReference>
<accession>A0AAP0QFT8</accession>
<dbReference type="PROSITE" id="PS50808">
    <property type="entry name" value="ZF_BED"/>
    <property type="match status" value="1"/>
</dbReference>
<evidence type="ECO:0000256" key="8">
    <source>
        <dbReference type="SAM" id="MobiDB-lite"/>
    </source>
</evidence>
<comment type="caution">
    <text evidence="10">The sequence shown here is derived from an EMBL/GenBank/DDBJ whole genome shotgun (WGS) entry which is preliminary data.</text>
</comment>
<dbReference type="Pfam" id="PF04937">
    <property type="entry name" value="DUF659"/>
    <property type="match status" value="1"/>
</dbReference>
<dbReference type="InterPro" id="IPR012337">
    <property type="entry name" value="RNaseH-like_sf"/>
</dbReference>
<evidence type="ECO:0000259" key="9">
    <source>
        <dbReference type="PROSITE" id="PS50808"/>
    </source>
</evidence>
<dbReference type="GO" id="GO:0003677">
    <property type="term" value="F:DNA binding"/>
    <property type="evidence" value="ECO:0007669"/>
    <property type="project" value="UniProtKB-KW"/>
</dbReference>
<evidence type="ECO:0000256" key="6">
    <source>
        <dbReference type="ARBA" id="ARBA00023242"/>
    </source>
</evidence>
<keyword evidence="11" id="KW-1185">Reference proteome</keyword>
<evidence type="ECO:0000256" key="4">
    <source>
        <dbReference type="ARBA" id="ARBA00022833"/>
    </source>
</evidence>
<keyword evidence="4" id="KW-0862">Zinc</keyword>
<evidence type="ECO:0000256" key="1">
    <source>
        <dbReference type="ARBA" id="ARBA00004123"/>
    </source>
</evidence>
<comment type="subcellular location">
    <subcellularLocation>
        <location evidence="1">Nucleus</location>
    </subcellularLocation>
</comment>
<dbReference type="Pfam" id="PF05699">
    <property type="entry name" value="Dimer_Tnp_hAT"/>
    <property type="match status" value="1"/>
</dbReference>
<keyword evidence="6" id="KW-0539">Nucleus</keyword>
<evidence type="ECO:0000256" key="7">
    <source>
        <dbReference type="PROSITE-ProRule" id="PRU00027"/>
    </source>
</evidence>
<dbReference type="InterPro" id="IPR007021">
    <property type="entry name" value="DUF659"/>
</dbReference>
<dbReference type="EMBL" id="JBCGBO010000006">
    <property type="protein sequence ID" value="KAK9193137.1"/>
    <property type="molecule type" value="Genomic_DNA"/>
</dbReference>
<dbReference type="Proteomes" id="UP001428341">
    <property type="component" value="Unassembled WGS sequence"/>
</dbReference>
<reference evidence="10 11" key="1">
    <citation type="submission" date="2024-05" db="EMBL/GenBank/DDBJ databases">
        <title>Haplotype-resolved chromosome-level genome assembly of Huyou (Citrus changshanensis).</title>
        <authorList>
            <person name="Miao C."/>
            <person name="Chen W."/>
            <person name="Wu Y."/>
            <person name="Wang L."/>
            <person name="Zhao S."/>
            <person name="Grierson D."/>
            <person name="Xu C."/>
            <person name="Chen K."/>
        </authorList>
    </citation>
    <scope>NUCLEOTIDE SEQUENCE [LARGE SCALE GENOMIC DNA]</scope>
    <source>
        <strain evidence="10">01-14</strain>
        <tissue evidence="10">Leaf</tissue>
    </source>
</reference>